<dbReference type="SUPFAM" id="SSF52080">
    <property type="entry name" value="Ribosomal proteins L15p and L18e"/>
    <property type="match status" value="1"/>
</dbReference>
<evidence type="ECO:0000256" key="1">
    <source>
        <dbReference type="ARBA" id="ARBA00007320"/>
    </source>
</evidence>
<evidence type="ECO:0000313" key="8">
    <source>
        <dbReference type="EMBL" id="OGY68999.1"/>
    </source>
</evidence>
<dbReference type="PANTHER" id="PTHR12934:SF11">
    <property type="entry name" value="LARGE RIBOSOMAL SUBUNIT PROTEIN UL15M"/>
    <property type="match status" value="1"/>
</dbReference>
<name>A0A1G1ZWX8_9BACT</name>
<gene>
    <name evidence="4" type="primary">rplO</name>
    <name evidence="8" type="ORF">A2214_00210</name>
</gene>
<comment type="function">
    <text evidence="4">Binds to the 23S rRNA.</text>
</comment>
<sequence>MQLHQLQPQHPLKDKKTRVGRGGKRGTTSGKGQKGQKSRAGRRMRPAERDYIQRLPKLRGLKNKPTSLKLGVLNVGDLEKYAKDGIINAEILGEKMKILGGGEIKKALTVSGLPVSKSAKAKIEVAGGKVN</sequence>
<dbReference type="PANTHER" id="PTHR12934">
    <property type="entry name" value="50S RIBOSOMAL PROTEIN L15"/>
    <property type="match status" value="1"/>
</dbReference>
<comment type="caution">
    <text evidence="8">The sequence shown here is derived from an EMBL/GenBank/DDBJ whole genome shotgun (WGS) entry which is preliminary data.</text>
</comment>
<dbReference type="InterPro" id="IPR001196">
    <property type="entry name" value="Ribosomal_uL15_CS"/>
</dbReference>
<feature type="compositionally biased region" description="Basic residues" evidence="6">
    <location>
        <begin position="13"/>
        <end position="24"/>
    </location>
</feature>
<dbReference type="GO" id="GO:0006412">
    <property type="term" value="P:translation"/>
    <property type="evidence" value="ECO:0007669"/>
    <property type="project" value="UniProtKB-UniRule"/>
</dbReference>
<keyword evidence="2 4" id="KW-0689">Ribosomal protein</keyword>
<dbReference type="EMBL" id="MHJN01000007">
    <property type="protein sequence ID" value="OGY68999.1"/>
    <property type="molecule type" value="Genomic_DNA"/>
</dbReference>
<dbReference type="Pfam" id="PF00828">
    <property type="entry name" value="Ribosomal_L27A"/>
    <property type="match status" value="1"/>
</dbReference>
<dbReference type="GO" id="GO:0022625">
    <property type="term" value="C:cytosolic large ribosomal subunit"/>
    <property type="evidence" value="ECO:0007669"/>
    <property type="project" value="TreeGrafter"/>
</dbReference>
<evidence type="ECO:0000256" key="6">
    <source>
        <dbReference type="SAM" id="MobiDB-lite"/>
    </source>
</evidence>
<keyword evidence="4" id="KW-0694">RNA-binding</keyword>
<comment type="subunit">
    <text evidence="4">Part of the 50S ribosomal subunit.</text>
</comment>
<proteinExistence type="inferred from homology"/>
<dbReference type="AlphaFoldDB" id="A0A1G1ZWX8"/>
<organism evidence="8 9">
    <name type="scientific">Candidatus Harrisonbacteria bacterium RIFOXYA1_FULL_48_8</name>
    <dbReference type="NCBI Taxonomy" id="1798411"/>
    <lineage>
        <taxon>Bacteria</taxon>
        <taxon>Candidatus Harrisoniibacteriota</taxon>
    </lineage>
</organism>
<evidence type="ECO:0000256" key="3">
    <source>
        <dbReference type="ARBA" id="ARBA00023274"/>
    </source>
</evidence>
<dbReference type="GO" id="GO:0003735">
    <property type="term" value="F:structural constituent of ribosome"/>
    <property type="evidence" value="ECO:0007669"/>
    <property type="project" value="InterPro"/>
</dbReference>
<evidence type="ECO:0000256" key="5">
    <source>
        <dbReference type="RuleBase" id="RU003888"/>
    </source>
</evidence>
<dbReference type="HAMAP" id="MF_01341">
    <property type="entry name" value="Ribosomal_uL15"/>
    <property type="match status" value="1"/>
</dbReference>
<feature type="region of interest" description="Disordered" evidence="6">
    <location>
        <begin position="1"/>
        <end position="49"/>
    </location>
</feature>
<dbReference type="GO" id="GO:0019843">
    <property type="term" value="F:rRNA binding"/>
    <property type="evidence" value="ECO:0007669"/>
    <property type="project" value="UniProtKB-UniRule"/>
</dbReference>
<dbReference type="InterPro" id="IPR005749">
    <property type="entry name" value="Ribosomal_uL15_bac-type"/>
</dbReference>
<dbReference type="InterPro" id="IPR021131">
    <property type="entry name" value="Ribosomal_uL15/eL18"/>
</dbReference>
<dbReference type="Proteomes" id="UP000176626">
    <property type="component" value="Unassembled WGS sequence"/>
</dbReference>
<evidence type="ECO:0000256" key="2">
    <source>
        <dbReference type="ARBA" id="ARBA00022980"/>
    </source>
</evidence>
<dbReference type="InterPro" id="IPR030878">
    <property type="entry name" value="Ribosomal_uL15"/>
</dbReference>
<evidence type="ECO:0000259" key="7">
    <source>
        <dbReference type="Pfam" id="PF00828"/>
    </source>
</evidence>
<keyword evidence="4" id="KW-0699">rRNA-binding</keyword>
<keyword evidence="3 4" id="KW-0687">Ribonucleoprotein</keyword>
<accession>A0A1G1ZWX8</accession>
<feature type="domain" description="Large ribosomal subunit protein uL15/eL18" evidence="7">
    <location>
        <begin position="73"/>
        <end position="130"/>
    </location>
</feature>
<dbReference type="InterPro" id="IPR036227">
    <property type="entry name" value="Ribosomal_uL15/eL18_sf"/>
</dbReference>
<feature type="compositionally biased region" description="Low complexity" evidence="6">
    <location>
        <begin position="1"/>
        <end position="10"/>
    </location>
</feature>
<reference evidence="8 9" key="1">
    <citation type="journal article" date="2016" name="Nat. Commun.">
        <title>Thousands of microbial genomes shed light on interconnected biogeochemical processes in an aquifer system.</title>
        <authorList>
            <person name="Anantharaman K."/>
            <person name="Brown C.T."/>
            <person name="Hug L.A."/>
            <person name="Sharon I."/>
            <person name="Castelle C.J."/>
            <person name="Probst A.J."/>
            <person name="Thomas B.C."/>
            <person name="Singh A."/>
            <person name="Wilkins M.J."/>
            <person name="Karaoz U."/>
            <person name="Brodie E.L."/>
            <person name="Williams K.H."/>
            <person name="Hubbard S.S."/>
            <person name="Banfield J.F."/>
        </authorList>
    </citation>
    <scope>NUCLEOTIDE SEQUENCE [LARGE SCALE GENOMIC DNA]</scope>
</reference>
<feature type="compositionally biased region" description="Basic residues" evidence="6">
    <location>
        <begin position="34"/>
        <end position="44"/>
    </location>
</feature>
<comment type="similarity">
    <text evidence="1 4 5">Belongs to the universal ribosomal protein uL15 family.</text>
</comment>
<dbReference type="Gene3D" id="3.100.10.10">
    <property type="match status" value="1"/>
</dbReference>
<dbReference type="PROSITE" id="PS00475">
    <property type="entry name" value="RIBOSOMAL_L15"/>
    <property type="match status" value="1"/>
</dbReference>
<evidence type="ECO:0000313" key="9">
    <source>
        <dbReference type="Proteomes" id="UP000176626"/>
    </source>
</evidence>
<evidence type="ECO:0000256" key="4">
    <source>
        <dbReference type="HAMAP-Rule" id="MF_01341"/>
    </source>
</evidence>
<protein>
    <recommendedName>
        <fullName evidence="4">Large ribosomal subunit protein uL15</fullName>
    </recommendedName>
</protein>